<evidence type="ECO:0000256" key="1">
    <source>
        <dbReference type="SAM" id="MobiDB-lite"/>
    </source>
</evidence>
<evidence type="ECO:0000313" key="2">
    <source>
        <dbReference type="EMBL" id="OGG58939.1"/>
    </source>
</evidence>
<dbReference type="Proteomes" id="UP000178794">
    <property type="component" value="Unassembled WGS sequence"/>
</dbReference>
<protein>
    <submittedName>
        <fullName evidence="2">Uncharacterized protein</fullName>
    </submittedName>
</protein>
<dbReference type="AlphaFoldDB" id="A0A1F6DBZ4"/>
<gene>
    <name evidence="2" type="ORF">A3C89_03575</name>
</gene>
<name>A0A1F6DBZ4_9BACT</name>
<feature type="region of interest" description="Disordered" evidence="1">
    <location>
        <begin position="1"/>
        <end position="25"/>
    </location>
</feature>
<dbReference type="EMBL" id="MFLF01000021">
    <property type="protein sequence ID" value="OGG58939.1"/>
    <property type="molecule type" value="Genomic_DNA"/>
</dbReference>
<sequence length="174" mass="19782">MSIENPSNQPPIKTPEQQGEKPVGREISYVIGKELAHTYEPITEQQRLSQIQAEKEQYEQWMRDNPELLVSLDNLREAGPEIKEIEDMIASFEAAHSLEELHSITEIGPGEEVNFPLRESAKKAIIPIVEKMKALEKETNISSQAYSEVRAAYKRLRNAIGAINSFTNKVDHNR</sequence>
<proteinExistence type="predicted"/>
<comment type="caution">
    <text evidence="2">The sequence shown here is derived from an EMBL/GenBank/DDBJ whole genome shotgun (WGS) entry which is preliminary data.</text>
</comment>
<reference evidence="2 3" key="1">
    <citation type="journal article" date="2016" name="Nat. Commun.">
        <title>Thousands of microbial genomes shed light on interconnected biogeochemical processes in an aquifer system.</title>
        <authorList>
            <person name="Anantharaman K."/>
            <person name="Brown C.T."/>
            <person name="Hug L.A."/>
            <person name="Sharon I."/>
            <person name="Castelle C.J."/>
            <person name="Probst A.J."/>
            <person name="Thomas B.C."/>
            <person name="Singh A."/>
            <person name="Wilkins M.J."/>
            <person name="Karaoz U."/>
            <person name="Brodie E.L."/>
            <person name="Williams K.H."/>
            <person name="Hubbard S.S."/>
            <person name="Banfield J.F."/>
        </authorList>
    </citation>
    <scope>NUCLEOTIDE SEQUENCE [LARGE SCALE GENOMIC DNA]</scope>
</reference>
<evidence type="ECO:0000313" key="3">
    <source>
        <dbReference type="Proteomes" id="UP000178794"/>
    </source>
</evidence>
<accession>A0A1F6DBZ4</accession>
<organism evidence="2 3">
    <name type="scientific">Candidatus Kaiserbacteria bacterium RIFCSPHIGHO2_02_FULL_50_50</name>
    <dbReference type="NCBI Taxonomy" id="1798492"/>
    <lineage>
        <taxon>Bacteria</taxon>
        <taxon>Candidatus Kaiseribacteriota</taxon>
    </lineage>
</organism>
<dbReference type="STRING" id="1798492.A3C89_03575"/>